<sequence length="108" mass="11656">MGFKNLFTRKKKLVPSTTGTPIMSRLLSLSLHQSHIQLAAELEQVFKKFDVNGDGKISASELGSIMASLGKPTSEEELISIIKGVDSNGDECINLDEFIKSSTPSATT</sequence>
<organism evidence="1 2">
    <name type="scientific">Bauhinia variegata</name>
    <name type="common">Purple orchid tree</name>
    <name type="synonym">Phanera variegata</name>
    <dbReference type="NCBI Taxonomy" id="167791"/>
    <lineage>
        <taxon>Eukaryota</taxon>
        <taxon>Viridiplantae</taxon>
        <taxon>Streptophyta</taxon>
        <taxon>Embryophyta</taxon>
        <taxon>Tracheophyta</taxon>
        <taxon>Spermatophyta</taxon>
        <taxon>Magnoliopsida</taxon>
        <taxon>eudicotyledons</taxon>
        <taxon>Gunneridae</taxon>
        <taxon>Pentapetalae</taxon>
        <taxon>rosids</taxon>
        <taxon>fabids</taxon>
        <taxon>Fabales</taxon>
        <taxon>Fabaceae</taxon>
        <taxon>Cercidoideae</taxon>
        <taxon>Cercideae</taxon>
        <taxon>Bauhiniinae</taxon>
        <taxon>Bauhinia</taxon>
    </lineage>
</organism>
<protein>
    <submittedName>
        <fullName evidence="1">Uncharacterized protein</fullName>
    </submittedName>
</protein>
<dbReference type="Proteomes" id="UP000828941">
    <property type="component" value="Chromosome 2"/>
</dbReference>
<proteinExistence type="predicted"/>
<evidence type="ECO:0000313" key="2">
    <source>
        <dbReference type="Proteomes" id="UP000828941"/>
    </source>
</evidence>
<reference evidence="1 2" key="1">
    <citation type="journal article" date="2022" name="DNA Res.">
        <title>Chromosomal-level genome assembly of the orchid tree Bauhinia variegata (Leguminosae; Cercidoideae) supports the allotetraploid origin hypothesis of Bauhinia.</title>
        <authorList>
            <person name="Zhong Y."/>
            <person name="Chen Y."/>
            <person name="Zheng D."/>
            <person name="Pang J."/>
            <person name="Liu Y."/>
            <person name="Luo S."/>
            <person name="Meng S."/>
            <person name="Qian L."/>
            <person name="Wei D."/>
            <person name="Dai S."/>
            <person name="Zhou R."/>
        </authorList>
    </citation>
    <scope>NUCLEOTIDE SEQUENCE [LARGE SCALE GENOMIC DNA]</scope>
    <source>
        <strain evidence="1">BV-YZ2020</strain>
    </source>
</reference>
<evidence type="ECO:0000313" key="1">
    <source>
        <dbReference type="EMBL" id="KAI4354392.1"/>
    </source>
</evidence>
<name>A0ACB9Q318_BAUVA</name>
<keyword evidence="2" id="KW-1185">Reference proteome</keyword>
<gene>
    <name evidence="1" type="ORF">L6164_003258</name>
</gene>
<comment type="caution">
    <text evidence="1">The sequence shown here is derived from an EMBL/GenBank/DDBJ whole genome shotgun (WGS) entry which is preliminary data.</text>
</comment>
<accession>A0ACB9Q318</accession>
<dbReference type="EMBL" id="CM039427">
    <property type="protein sequence ID" value="KAI4354392.1"/>
    <property type="molecule type" value="Genomic_DNA"/>
</dbReference>